<sequence length="338" mass="37181">MLARVGGPLGPVCRPVCLPALTVYPGPAALMHDGDDASDVLEKGEEPALQTRQGTCSKGGTSSHGGMRLKGHTCVPNKPRRPGSRAPSQFSARGESRASIFSRSGRPPSYPFKTPQPDPASFPDGSGRPPRLDKIACFPRHERQIDTIASHQSRSSRKKEPTGRGPGPQPIHVLDHVWDLDSPTDPSMPRPNCALSCLFVFLTSAVGGRPGRATPRQWEERQIRTGKRTARWKVRYRVLRLAPDVRVSQGQQRAIDSATRTPAVGSLTRRLHKRINGREGNPESASEKEQESVKRHRERPTQPLRLICIPSPMSQSHPWTRHPGPPQGYLSQALKVAR</sequence>
<feature type="compositionally biased region" description="Polar residues" evidence="1">
    <location>
        <begin position="50"/>
        <end position="61"/>
    </location>
</feature>
<accession>C9S5N9</accession>
<feature type="region of interest" description="Disordered" evidence="1">
    <location>
        <begin position="273"/>
        <end position="338"/>
    </location>
</feature>
<dbReference type="KEGG" id="val:VDBG_00372"/>
<feature type="compositionally biased region" description="Basic and acidic residues" evidence="1">
    <location>
        <begin position="276"/>
        <end position="293"/>
    </location>
</feature>
<dbReference type="EMBL" id="DS985214">
    <property type="protein sequence ID" value="EEY14265.1"/>
    <property type="molecule type" value="Genomic_DNA"/>
</dbReference>
<dbReference type="GeneID" id="9528882"/>
<protein>
    <submittedName>
        <fullName evidence="2">Predicted protein</fullName>
    </submittedName>
</protein>
<dbReference type="OrthoDB" id="10436882at2759"/>
<evidence type="ECO:0000313" key="3">
    <source>
        <dbReference type="Proteomes" id="UP000008698"/>
    </source>
</evidence>
<feature type="region of interest" description="Disordered" evidence="1">
    <location>
        <begin position="145"/>
        <end position="172"/>
    </location>
</feature>
<name>C9S5N9_VERA1</name>
<evidence type="ECO:0000313" key="2">
    <source>
        <dbReference type="EMBL" id="EEY14265.1"/>
    </source>
</evidence>
<dbReference type="RefSeq" id="XP_003008691.1">
    <property type="nucleotide sequence ID" value="XM_003008645.1"/>
</dbReference>
<feature type="compositionally biased region" description="Pro residues" evidence="1">
    <location>
        <begin position="108"/>
        <end position="120"/>
    </location>
</feature>
<dbReference type="AlphaFoldDB" id="C9S5N9"/>
<dbReference type="HOGENOM" id="CLU_821822_0_0_1"/>
<feature type="region of interest" description="Disordered" evidence="1">
    <location>
        <begin position="45"/>
        <end position="133"/>
    </location>
</feature>
<reference evidence="3" key="1">
    <citation type="journal article" date="2011" name="PLoS Pathog.">
        <title>Comparative genomics yields insights into niche adaptation of plant vascular wilt pathogens.</title>
        <authorList>
            <person name="Klosterman S.J."/>
            <person name="Subbarao K.V."/>
            <person name="Kang S."/>
            <person name="Veronese P."/>
            <person name="Gold S.E."/>
            <person name="Thomma B.P.H.J."/>
            <person name="Chen Z."/>
            <person name="Henrissat B."/>
            <person name="Lee Y.-H."/>
            <person name="Park J."/>
            <person name="Garcia-Pedrajas M.D."/>
            <person name="Barbara D.J."/>
            <person name="Anchieta A."/>
            <person name="de Jonge R."/>
            <person name="Santhanam P."/>
            <person name="Maruthachalam K."/>
            <person name="Atallah Z."/>
            <person name="Amyotte S.G."/>
            <person name="Paz Z."/>
            <person name="Inderbitzin P."/>
            <person name="Hayes R.J."/>
            <person name="Heiman D.I."/>
            <person name="Young S."/>
            <person name="Zeng Q."/>
            <person name="Engels R."/>
            <person name="Galagan J."/>
            <person name="Cuomo C.A."/>
            <person name="Dobinson K.F."/>
            <person name="Ma L.-J."/>
        </authorList>
    </citation>
    <scope>NUCLEOTIDE SEQUENCE [LARGE SCALE GENOMIC DNA]</scope>
    <source>
        <strain evidence="3">VaMs.102 / ATCC MYA-4576 / FGSC 10136</strain>
    </source>
</reference>
<gene>
    <name evidence="2" type="ORF">VDBG_00372</name>
</gene>
<dbReference type="Proteomes" id="UP000008698">
    <property type="component" value="Unassembled WGS sequence"/>
</dbReference>
<organism evidence="3">
    <name type="scientific">Verticillium alfalfae (strain VaMs.102 / ATCC MYA-4576 / FGSC 10136)</name>
    <name type="common">Verticillium wilt of alfalfa</name>
    <name type="synonym">Verticillium albo-atrum</name>
    <dbReference type="NCBI Taxonomy" id="526221"/>
    <lineage>
        <taxon>Eukaryota</taxon>
        <taxon>Fungi</taxon>
        <taxon>Dikarya</taxon>
        <taxon>Ascomycota</taxon>
        <taxon>Pezizomycotina</taxon>
        <taxon>Sordariomycetes</taxon>
        <taxon>Hypocreomycetidae</taxon>
        <taxon>Glomerellales</taxon>
        <taxon>Plectosphaerellaceae</taxon>
        <taxon>Verticillium</taxon>
    </lineage>
</organism>
<evidence type="ECO:0000256" key="1">
    <source>
        <dbReference type="SAM" id="MobiDB-lite"/>
    </source>
</evidence>
<proteinExistence type="predicted"/>
<keyword evidence="3" id="KW-1185">Reference proteome</keyword>